<dbReference type="InterPro" id="IPR011008">
    <property type="entry name" value="Dimeric_a/b-barrel"/>
</dbReference>
<dbReference type="AlphaFoldDB" id="A0A8H3B0X1"/>
<dbReference type="SMART" id="SM00886">
    <property type="entry name" value="Dabb"/>
    <property type="match status" value="1"/>
</dbReference>
<dbReference type="Proteomes" id="UP000663888">
    <property type="component" value="Unassembled WGS sequence"/>
</dbReference>
<accession>A0A8H3B0X1</accession>
<comment type="caution">
    <text evidence="2">The sequence shown here is derived from an EMBL/GenBank/DDBJ whole genome shotgun (WGS) entry which is preliminary data.</text>
</comment>
<dbReference type="InterPro" id="IPR013097">
    <property type="entry name" value="Dabb"/>
</dbReference>
<dbReference type="SUPFAM" id="SSF54909">
    <property type="entry name" value="Dimeric alpha+beta barrel"/>
    <property type="match status" value="1"/>
</dbReference>
<protein>
    <recommendedName>
        <fullName evidence="1">Stress-response A/B barrel domain-containing protein</fullName>
    </recommendedName>
</protein>
<dbReference type="Proteomes" id="UP000663861">
    <property type="component" value="Unassembled WGS sequence"/>
</dbReference>
<reference evidence="2" key="1">
    <citation type="submission" date="2021-01" db="EMBL/GenBank/DDBJ databases">
        <authorList>
            <person name="Kaushik A."/>
        </authorList>
    </citation>
    <scope>NUCLEOTIDE SEQUENCE</scope>
    <source>
        <strain evidence="2">AG4-R118</strain>
        <strain evidence="3">AG4-RS23</strain>
    </source>
</reference>
<dbReference type="PROSITE" id="PS51502">
    <property type="entry name" value="S_R_A_B_BARREL"/>
    <property type="match status" value="1"/>
</dbReference>
<dbReference type="Gene3D" id="3.30.70.100">
    <property type="match status" value="1"/>
</dbReference>
<dbReference type="EMBL" id="CAJMWX010001029">
    <property type="protein sequence ID" value="CAE6445324.1"/>
    <property type="molecule type" value="Genomic_DNA"/>
</dbReference>
<evidence type="ECO:0000313" key="4">
    <source>
        <dbReference type="Proteomes" id="UP000663888"/>
    </source>
</evidence>
<dbReference type="EMBL" id="CAJMWY010004108">
    <property type="protein sequence ID" value="CAE6519627.1"/>
    <property type="molecule type" value="Genomic_DNA"/>
</dbReference>
<gene>
    <name evidence="3" type="ORF">RDB_LOCUS153397</name>
    <name evidence="2" type="ORF">RDB_LOCUS57650</name>
</gene>
<dbReference type="Pfam" id="PF07876">
    <property type="entry name" value="Dabb"/>
    <property type="match status" value="1"/>
</dbReference>
<organism evidence="2 4">
    <name type="scientific">Rhizoctonia solani</name>
    <dbReference type="NCBI Taxonomy" id="456999"/>
    <lineage>
        <taxon>Eukaryota</taxon>
        <taxon>Fungi</taxon>
        <taxon>Dikarya</taxon>
        <taxon>Basidiomycota</taxon>
        <taxon>Agaricomycotina</taxon>
        <taxon>Agaricomycetes</taxon>
        <taxon>Cantharellales</taxon>
        <taxon>Ceratobasidiaceae</taxon>
        <taxon>Rhizoctonia</taxon>
    </lineage>
</organism>
<evidence type="ECO:0000313" key="3">
    <source>
        <dbReference type="EMBL" id="CAE6519627.1"/>
    </source>
</evidence>
<sequence length="112" mass="12809">MIIHFVLFKLKNQPGATPEQLEDFKEKARREIAEALGKVSGPFVPMQFGPPLLPERAKGYDFALLARFKDRKALDDYAVSPEHLSVVNDIIRPRAELEETIDYDLQIPDDAW</sequence>
<evidence type="ECO:0000313" key="2">
    <source>
        <dbReference type="EMBL" id="CAE6445324.1"/>
    </source>
</evidence>
<name>A0A8H3B0X1_9AGAM</name>
<feature type="domain" description="Stress-response A/B barrel" evidence="1">
    <location>
        <begin position="2"/>
        <end position="103"/>
    </location>
</feature>
<evidence type="ECO:0000259" key="1">
    <source>
        <dbReference type="PROSITE" id="PS51502"/>
    </source>
</evidence>
<proteinExistence type="predicted"/>